<reference evidence="1 2" key="1">
    <citation type="submission" date="2019-09" db="EMBL/GenBank/DDBJ databases">
        <title>Draft genome of the ectomycorrhizal ascomycete Sphaerosporella brunnea.</title>
        <authorList>
            <consortium name="DOE Joint Genome Institute"/>
            <person name="Benucci G.M."/>
            <person name="Marozzi G."/>
            <person name="Antonielli L."/>
            <person name="Sanchez S."/>
            <person name="Marco P."/>
            <person name="Wang X."/>
            <person name="Falini L.B."/>
            <person name="Barry K."/>
            <person name="Haridas S."/>
            <person name="Lipzen A."/>
            <person name="Labutti K."/>
            <person name="Grigoriev I.V."/>
            <person name="Murat C."/>
            <person name="Martin F."/>
            <person name="Albertini E."/>
            <person name="Donnini D."/>
            <person name="Bonito G."/>
        </authorList>
    </citation>
    <scope>NUCLEOTIDE SEQUENCE [LARGE SCALE GENOMIC DNA]</scope>
    <source>
        <strain evidence="1 2">Sb_GMNB300</strain>
    </source>
</reference>
<organism evidence="1 2">
    <name type="scientific">Sphaerosporella brunnea</name>
    <dbReference type="NCBI Taxonomy" id="1250544"/>
    <lineage>
        <taxon>Eukaryota</taxon>
        <taxon>Fungi</taxon>
        <taxon>Dikarya</taxon>
        <taxon>Ascomycota</taxon>
        <taxon>Pezizomycotina</taxon>
        <taxon>Pezizomycetes</taxon>
        <taxon>Pezizales</taxon>
        <taxon>Pyronemataceae</taxon>
        <taxon>Sphaerosporella</taxon>
    </lineage>
</organism>
<dbReference type="Proteomes" id="UP000326924">
    <property type="component" value="Unassembled WGS sequence"/>
</dbReference>
<comment type="caution">
    <text evidence="1">The sequence shown here is derived from an EMBL/GenBank/DDBJ whole genome shotgun (WGS) entry which is preliminary data.</text>
</comment>
<dbReference type="EMBL" id="VXIS01000077">
    <property type="protein sequence ID" value="KAA8907606.1"/>
    <property type="molecule type" value="Genomic_DNA"/>
</dbReference>
<dbReference type="AlphaFoldDB" id="A0A5J5EYN9"/>
<accession>A0A5J5EYN9</accession>
<keyword evidence="2" id="KW-1185">Reference proteome</keyword>
<sequence>MSLAKLYAQYELPAHRTTDEETHTLIAEFICDNGWYSAYHPGKNGTVQHWEAKPGVGAVIEPNHLWDFGTSVVGLGMVKVRSRGIPDVSPSPLNLAVVVDLPLAQQQQQQQQDWQLGEDENWAAWKEWQLQQEARQQQHEDQPQALPGQIDDILDGQVQAIPATRPENADPDGVRGATHTVRVLGSVPHSDCVRTGIFLLLRTTLHHHINNMAATNDGFQLVVRRHRCQLCAGGHTTANCTVPIAWSLQQFESANIWRSNVQLVAVEVAIRAEQWGTHDSTSAAIGTGERCADFPHFNESVQLAGGRAQTAYIYHTPYNGQQGIGVVLATVGTCAANINTLTTAFAPHGIYLRNETDELLFSG</sequence>
<dbReference type="InParanoid" id="A0A5J5EYN9"/>
<gene>
    <name evidence="1" type="ORF">FN846DRAFT_1012415</name>
</gene>
<evidence type="ECO:0000313" key="1">
    <source>
        <dbReference type="EMBL" id="KAA8907606.1"/>
    </source>
</evidence>
<protein>
    <submittedName>
        <fullName evidence="1">Uncharacterized protein</fullName>
    </submittedName>
</protein>
<name>A0A5J5EYN9_9PEZI</name>
<proteinExistence type="predicted"/>
<evidence type="ECO:0000313" key="2">
    <source>
        <dbReference type="Proteomes" id="UP000326924"/>
    </source>
</evidence>